<dbReference type="SUPFAM" id="SSF50249">
    <property type="entry name" value="Nucleic acid-binding proteins"/>
    <property type="match status" value="1"/>
</dbReference>
<keyword evidence="1 2" id="KW-0238">DNA-binding</keyword>
<proteinExistence type="predicted"/>
<dbReference type="Pfam" id="PF00436">
    <property type="entry name" value="SSB"/>
    <property type="match status" value="1"/>
</dbReference>
<evidence type="ECO:0000256" key="2">
    <source>
        <dbReference type="PROSITE-ProRule" id="PRU00252"/>
    </source>
</evidence>
<dbReference type="Proteomes" id="UP000077202">
    <property type="component" value="Unassembled WGS sequence"/>
</dbReference>
<evidence type="ECO:0000313" key="5">
    <source>
        <dbReference type="Proteomes" id="UP000077202"/>
    </source>
</evidence>
<feature type="compositionally biased region" description="Low complexity" evidence="3">
    <location>
        <begin position="272"/>
        <end position="284"/>
    </location>
</feature>
<dbReference type="AlphaFoldDB" id="A0A176W7J3"/>
<accession>A0A176W7J3</accession>
<protein>
    <submittedName>
        <fullName evidence="4">Uncharacterized protein</fullName>
    </submittedName>
</protein>
<dbReference type="GO" id="GO:0006264">
    <property type="term" value="P:mitochondrial DNA replication"/>
    <property type="evidence" value="ECO:0007669"/>
    <property type="project" value="TreeGrafter"/>
</dbReference>
<comment type="caution">
    <text evidence="4">The sequence shown here is derived from an EMBL/GenBank/DDBJ whole genome shotgun (WGS) entry which is preliminary data.</text>
</comment>
<feature type="compositionally biased region" description="Polar residues" evidence="3">
    <location>
        <begin position="373"/>
        <end position="391"/>
    </location>
</feature>
<dbReference type="Gene3D" id="2.40.50.140">
    <property type="entry name" value="Nucleic acid-binding proteins"/>
    <property type="match status" value="1"/>
</dbReference>
<dbReference type="NCBIfam" id="TIGR00621">
    <property type="entry name" value="ssb"/>
    <property type="match status" value="1"/>
</dbReference>
<sequence>MASLGRTAGFCCCRCSPAVHSVFNSSGRVCAPPGQSRAVSASGFALLKALSSKLSAQQGSCKAVDSFSAKSTLSRVSFNLRSAAARAYYSESGFQYGRTSAPSEQYGQTEQDRDQFPRPPLIPWEKDLANAVQLIGNVGKDLDIKYLDTGKIVAKSSLAVKKPSQKNEEPSWFELEFWDELAEIAAHHVKKGDQIFVTGRIIVDKAVTPEATYTRVKVSVSNLCFVEPFSGQRRAYVQPNSSQNDEFVDTSDNNWSREVISAAAPQQNWNTQSVSPQQQSSSPVAGTAGKASFEDESLSTEKRWQAFFADPSQWWDNRFNKKNPKAPDFKHKSTQEVLWLNSWNNPPWVAAQVAAWEDKQAQTGEVRVAPSPRSRNSAVSHSGTTANCTSS</sequence>
<dbReference type="GO" id="GO:0042645">
    <property type="term" value="C:mitochondrial nucleoid"/>
    <property type="evidence" value="ECO:0007669"/>
    <property type="project" value="TreeGrafter"/>
</dbReference>
<dbReference type="CDD" id="cd04496">
    <property type="entry name" value="SSB_OBF"/>
    <property type="match status" value="1"/>
</dbReference>
<dbReference type="PANTHER" id="PTHR10302">
    <property type="entry name" value="SINGLE-STRANDED DNA-BINDING PROTEIN"/>
    <property type="match status" value="1"/>
</dbReference>
<name>A0A176W7J3_MARPO</name>
<keyword evidence="5" id="KW-1185">Reference proteome</keyword>
<dbReference type="InterPro" id="IPR012340">
    <property type="entry name" value="NA-bd_OB-fold"/>
</dbReference>
<dbReference type="InterPro" id="IPR000424">
    <property type="entry name" value="Primosome_PriB/ssb"/>
</dbReference>
<evidence type="ECO:0000313" key="4">
    <source>
        <dbReference type="EMBL" id="OAE28442.1"/>
    </source>
</evidence>
<gene>
    <name evidence="4" type="ORF">AXG93_115s1320</name>
</gene>
<dbReference type="PANTHER" id="PTHR10302:SF0">
    <property type="entry name" value="SINGLE-STRANDED DNA-BINDING PROTEIN, MITOCHONDRIAL"/>
    <property type="match status" value="1"/>
</dbReference>
<feature type="region of interest" description="Disordered" evidence="3">
    <location>
        <begin position="265"/>
        <end position="295"/>
    </location>
</feature>
<evidence type="ECO:0000256" key="3">
    <source>
        <dbReference type="SAM" id="MobiDB-lite"/>
    </source>
</evidence>
<organism evidence="4 5">
    <name type="scientific">Marchantia polymorpha subsp. ruderalis</name>
    <dbReference type="NCBI Taxonomy" id="1480154"/>
    <lineage>
        <taxon>Eukaryota</taxon>
        <taxon>Viridiplantae</taxon>
        <taxon>Streptophyta</taxon>
        <taxon>Embryophyta</taxon>
        <taxon>Marchantiophyta</taxon>
        <taxon>Marchantiopsida</taxon>
        <taxon>Marchantiidae</taxon>
        <taxon>Marchantiales</taxon>
        <taxon>Marchantiaceae</taxon>
        <taxon>Marchantia</taxon>
    </lineage>
</organism>
<dbReference type="EMBL" id="LVLJ01001739">
    <property type="protein sequence ID" value="OAE28442.1"/>
    <property type="molecule type" value="Genomic_DNA"/>
</dbReference>
<reference evidence="4" key="1">
    <citation type="submission" date="2016-03" db="EMBL/GenBank/DDBJ databases">
        <title>Mechanisms controlling the formation of the plant cell surface in tip-growing cells are functionally conserved among land plants.</title>
        <authorList>
            <person name="Honkanen S."/>
            <person name="Jones V.A."/>
            <person name="Morieri G."/>
            <person name="Champion C."/>
            <person name="Hetherington A.J."/>
            <person name="Kelly S."/>
            <person name="Saint-Marcoux D."/>
            <person name="Proust H."/>
            <person name="Prescott H."/>
            <person name="Dolan L."/>
        </authorList>
    </citation>
    <scope>NUCLEOTIDE SEQUENCE [LARGE SCALE GENOMIC DNA]</scope>
    <source>
        <tissue evidence="4">Whole gametophyte</tissue>
    </source>
</reference>
<dbReference type="GO" id="GO:0003697">
    <property type="term" value="F:single-stranded DNA binding"/>
    <property type="evidence" value="ECO:0007669"/>
    <property type="project" value="InterPro"/>
</dbReference>
<dbReference type="InterPro" id="IPR011344">
    <property type="entry name" value="ssDNA-bd"/>
</dbReference>
<feature type="region of interest" description="Disordered" evidence="3">
    <location>
        <begin position="360"/>
        <end position="391"/>
    </location>
</feature>
<dbReference type="PROSITE" id="PS50935">
    <property type="entry name" value="SSB"/>
    <property type="match status" value="1"/>
</dbReference>
<evidence type="ECO:0000256" key="1">
    <source>
        <dbReference type="ARBA" id="ARBA00023125"/>
    </source>
</evidence>